<reference evidence="3 4" key="1">
    <citation type="submission" date="2024-07" db="EMBL/GenBank/DDBJ databases">
        <title>Uliginosibacterium flavum JJ3220;KACC:17644.</title>
        <authorList>
            <person name="Kim M.K."/>
        </authorList>
    </citation>
    <scope>NUCLEOTIDE SEQUENCE [LARGE SCALE GENOMIC DNA]</scope>
    <source>
        <strain evidence="3 4">KACC:17644</strain>
    </source>
</reference>
<sequence>MIMQRTLALLIAATLTLPCLAQDKPAQFATHLPISTETAAPYYRLSVPLAAYLASAHGDLRDLRVFNGSGQPVPYAQLAASGSTEEKVQRQTLRWFPLRGEAADAPAGATESKSLQVVVKQAGDGSLVEIRAQQGSSGRVAAQASAAPLRGYVLDASQITDRRAVRALELNWDKAAADFQLLDVESSDDLRNWHSLVSGVQLARLDYNGARIENRSIALNGFRDRYLRLIWRDPANAPQLTSAEVEQSSSRYLAAPLTWSAPLAASKGDSDLKPGEYRFRLAQPLPLARLRITLPPGNQLLPVEILTPGRERRHWRSLARSVAYRITDKSREWSNSEIALPGYALQEFVLRIDPRLNPLSEGPQLSFALQPAQLVFLASGTPPYTLAVGNKDAKDAALGAATLVPGFGQPGSPEIVAASVASEAVKIAAQSASSGSSPAATQTPSEEKDWKKIALWGVLVLGVLGMGAMAWQLITQMNKDKA</sequence>
<dbReference type="EMBL" id="JBEWZI010000008">
    <property type="protein sequence ID" value="MET7014398.1"/>
    <property type="molecule type" value="Genomic_DNA"/>
</dbReference>
<keyword evidence="2" id="KW-0732">Signal</keyword>
<dbReference type="Pfam" id="PF13163">
    <property type="entry name" value="DUF3999"/>
    <property type="match status" value="1"/>
</dbReference>
<proteinExistence type="predicted"/>
<gene>
    <name evidence="3" type="ORF">ABXR19_09370</name>
</gene>
<accession>A0ABV2TMK3</accession>
<organism evidence="3 4">
    <name type="scientific">Uliginosibacterium flavum</name>
    <dbReference type="NCBI Taxonomy" id="1396831"/>
    <lineage>
        <taxon>Bacteria</taxon>
        <taxon>Pseudomonadati</taxon>
        <taxon>Pseudomonadota</taxon>
        <taxon>Betaproteobacteria</taxon>
        <taxon>Rhodocyclales</taxon>
        <taxon>Zoogloeaceae</taxon>
        <taxon>Uliginosibacterium</taxon>
    </lineage>
</organism>
<feature type="chain" id="PRO_5046318371" evidence="2">
    <location>
        <begin position="22"/>
        <end position="482"/>
    </location>
</feature>
<keyword evidence="1" id="KW-1133">Transmembrane helix</keyword>
<feature type="transmembrane region" description="Helical" evidence="1">
    <location>
        <begin position="453"/>
        <end position="474"/>
    </location>
</feature>
<keyword evidence="4" id="KW-1185">Reference proteome</keyword>
<protein>
    <submittedName>
        <fullName evidence="3">DUF3999 domain-containing protein</fullName>
    </submittedName>
</protein>
<evidence type="ECO:0000313" key="3">
    <source>
        <dbReference type="EMBL" id="MET7014398.1"/>
    </source>
</evidence>
<keyword evidence="1" id="KW-0812">Transmembrane</keyword>
<evidence type="ECO:0000256" key="1">
    <source>
        <dbReference type="SAM" id="Phobius"/>
    </source>
</evidence>
<keyword evidence="1" id="KW-0472">Membrane</keyword>
<dbReference type="Proteomes" id="UP001549691">
    <property type="component" value="Unassembled WGS sequence"/>
</dbReference>
<dbReference type="RefSeq" id="WP_354600860.1">
    <property type="nucleotide sequence ID" value="NZ_JBEWZI010000008.1"/>
</dbReference>
<feature type="signal peptide" evidence="2">
    <location>
        <begin position="1"/>
        <end position="21"/>
    </location>
</feature>
<comment type="caution">
    <text evidence="3">The sequence shown here is derived from an EMBL/GenBank/DDBJ whole genome shotgun (WGS) entry which is preliminary data.</text>
</comment>
<evidence type="ECO:0000256" key="2">
    <source>
        <dbReference type="SAM" id="SignalP"/>
    </source>
</evidence>
<evidence type="ECO:0000313" key="4">
    <source>
        <dbReference type="Proteomes" id="UP001549691"/>
    </source>
</evidence>
<dbReference type="InterPro" id="IPR025060">
    <property type="entry name" value="DUF3999"/>
</dbReference>
<name>A0ABV2TMK3_9RHOO</name>